<sequence length="183" mass="20639">MDRDRLVMGLAAVFAGITMLLVVLAFAYRQLLILFVAVPFGATTYFMYSHVSGRLEERFRRTRVRANTGRVGFQSERRRASRQTTGGFGAGPRGDPRQGPGAGRFRDGGGQNRRRREYQRVRPPRNAVSKQEALQTLGLDADATAADVKQAYRERVKETHPDSKTGDEEAFKRVTRAYERLSE</sequence>
<evidence type="ECO:0000313" key="5">
    <source>
        <dbReference type="Proteomes" id="UP000053157"/>
    </source>
</evidence>
<feature type="transmembrane region" description="Helical" evidence="2">
    <location>
        <begin position="32"/>
        <end position="51"/>
    </location>
</feature>
<dbReference type="PANTHER" id="PTHR44240">
    <property type="entry name" value="DNAJ DOMAIN (PROKARYOTIC HEAT SHOCK PROTEIN)-RELATED"/>
    <property type="match status" value="1"/>
</dbReference>
<evidence type="ECO:0000259" key="3">
    <source>
        <dbReference type="PROSITE" id="PS50076"/>
    </source>
</evidence>
<keyword evidence="2" id="KW-1133">Transmembrane helix</keyword>
<dbReference type="OrthoDB" id="11397at2157"/>
<feature type="domain" description="J" evidence="3">
    <location>
        <begin position="132"/>
        <end position="183"/>
    </location>
</feature>
<feature type="transmembrane region" description="Helical" evidence="2">
    <location>
        <begin position="7"/>
        <end position="26"/>
    </location>
</feature>
<dbReference type="InterPro" id="IPR001623">
    <property type="entry name" value="DnaJ_domain"/>
</dbReference>
<feature type="region of interest" description="Disordered" evidence="1">
    <location>
        <begin position="69"/>
        <end position="131"/>
    </location>
</feature>
<keyword evidence="2" id="KW-0812">Transmembrane</keyword>
<organism evidence="4 5">
    <name type="scientific">Haloferax profundi</name>
    <dbReference type="NCBI Taxonomy" id="1544718"/>
    <lineage>
        <taxon>Archaea</taxon>
        <taxon>Methanobacteriati</taxon>
        <taxon>Methanobacteriota</taxon>
        <taxon>Stenosarchaea group</taxon>
        <taxon>Halobacteria</taxon>
        <taxon>Halobacteriales</taxon>
        <taxon>Haloferacaceae</taxon>
        <taxon>Haloferax</taxon>
    </lineage>
</organism>
<accession>A0A0W1SP24</accession>
<dbReference type="SMART" id="SM00271">
    <property type="entry name" value="DnaJ"/>
    <property type="match status" value="1"/>
</dbReference>
<gene>
    <name evidence="4" type="ORF">AUR66_12995</name>
</gene>
<name>A0A0W1SP24_9EURY</name>
<dbReference type="Gene3D" id="1.10.287.110">
    <property type="entry name" value="DnaJ domain"/>
    <property type="match status" value="1"/>
</dbReference>
<protein>
    <submittedName>
        <fullName evidence="4">Molecular chaperone DnaJ</fullName>
    </submittedName>
</protein>
<comment type="caution">
    <text evidence="4">The sequence shown here is derived from an EMBL/GenBank/DDBJ whole genome shotgun (WGS) entry which is preliminary data.</text>
</comment>
<dbReference type="PRINTS" id="PR00625">
    <property type="entry name" value="JDOMAIN"/>
</dbReference>
<proteinExistence type="predicted"/>
<keyword evidence="5" id="KW-1185">Reference proteome</keyword>
<dbReference type="SUPFAM" id="SSF46565">
    <property type="entry name" value="Chaperone J-domain"/>
    <property type="match status" value="1"/>
</dbReference>
<dbReference type="EMBL" id="LOPV01000153">
    <property type="protein sequence ID" value="KTG27788.1"/>
    <property type="molecule type" value="Genomic_DNA"/>
</dbReference>
<dbReference type="PROSITE" id="PS50076">
    <property type="entry name" value="DNAJ_2"/>
    <property type="match status" value="1"/>
</dbReference>
<reference evidence="4 5" key="1">
    <citation type="submission" date="2015-12" db="EMBL/GenBank/DDBJ databases">
        <title>Haloferax profundi sp. nov. isolated from the Discovery deep brine-seawater interface in the Red Sea.</title>
        <authorList>
            <person name="Zhang G."/>
            <person name="Stingl U."/>
            <person name="Rashid M."/>
        </authorList>
    </citation>
    <scope>NUCLEOTIDE SEQUENCE [LARGE SCALE GENOMIC DNA]</scope>
    <source>
        <strain evidence="4 5">SB29</strain>
    </source>
</reference>
<keyword evidence="2" id="KW-0472">Membrane</keyword>
<evidence type="ECO:0000256" key="2">
    <source>
        <dbReference type="SAM" id="Phobius"/>
    </source>
</evidence>
<dbReference type="CDD" id="cd06257">
    <property type="entry name" value="DnaJ"/>
    <property type="match status" value="1"/>
</dbReference>
<evidence type="ECO:0000256" key="1">
    <source>
        <dbReference type="SAM" id="MobiDB-lite"/>
    </source>
</evidence>
<dbReference type="PANTHER" id="PTHR44240:SF10">
    <property type="entry name" value="J DOMAIN-CONTAINING PROTEIN"/>
    <property type="match status" value="1"/>
</dbReference>
<dbReference type="AlphaFoldDB" id="A0A0W1SP24"/>
<dbReference type="InterPro" id="IPR052276">
    <property type="entry name" value="Diphthamide-biosynth_chaperone"/>
</dbReference>
<dbReference type="Proteomes" id="UP000053157">
    <property type="component" value="Unassembled WGS sequence"/>
</dbReference>
<dbReference type="InterPro" id="IPR036869">
    <property type="entry name" value="J_dom_sf"/>
</dbReference>
<evidence type="ECO:0000313" key="4">
    <source>
        <dbReference type="EMBL" id="KTG27788.1"/>
    </source>
</evidence>
<dbReference type="RefSeq" id="WP_058571942.1">
    <property type="nucleotide sequence ID" value="NZ_LOPV01000153.1"/>
</dbReference>
<dbReference type="Pfam" id="PF00226">
    <property type="entry name" value="DnaJ"/>
    <property type="match status" value="1"/>
</dbReference>